<comment type="caution">
    <text evidence="1">The sequence shown here is derived from an EMBL/GenBank/DDBJ whole genome shotgun (WGS) entry which is preliminary data.</text>
</comment>
<gene>
    <name evidence="1" type="ORF">SNAT2548_LOCUS25993</name>
</gene>
<name>A0A812S8T0_9DINO</name>
<dbReference type="EMBL" id="CAJNDS010002413">
    <property type="protein sequence ID" value="CAE7465688.1"/>
    <property type="molecule type" value="Genomic_DNA"/>
</dbReference>
<evidence type="ECO:0000313" key="2">
    <source>
        <dbReference type="Proteomes" id="UP000604046"/>
    </source>
</evidence>
<reference evidence="1" key="1">
    <citation type="submission" date="2021-02" db="EMBL/GenBank/DDBJ databases">
        <authorList>
            <person name="Dougan E. K."/>
            <person name="Rhodes N."/>
            <person name="Thang M."/>
            <person name="Chan C."/>
        </authorList>
    </citation>
    <scope>NUCLEOTIDE SEQUENCE</scope>
</reference>
<accession>A0A812S8T0</accession>
<protein>
    <submittedName>
        <fullName evidence="1">Uncharacterized protein</fullName>
    </submittedName>
</protein>
<dbReference type="OrthoDB" id="10538472at2759"/>
<proteinExistence type="predicted"/>
<keyword evidence="2" id="KW-1185">Reference proteome</keyword>
<dbReference type="Proteomes" id="UP000604046">
    <property type="component" value="Unassembled WGS sequence"/>
</dbReference>
<dbReference type="AlphaFoldDB" id="A0A812S8T0"/>
<evidence type="ECO:0000313" key="1">
    <source>
        <dbReference type="EMBL" id="CAE7465688.1"/>
    </source>
</evidence>
<organism evidence="1 2">
    <name type="scientific">Symbiodinium natans</name>
    <dbReference type="NCBI Taxonomy" id="878477"/>
    <lineage>
        <taxon>Eukaryota</taxon>
        <taxon>Sar</taxon>
        <taxon>Alveolata</taxon>
        <taxon>Dinophyceae</taxon>
        <taxon>Suessiales</taxon>
        <taxon>Symbiodiniaceae</taxon>
        <taxon>Symbiodinium</taxon>
    </lineage>
</organism>
<sequence length="772" mass="87033">MASLEPFLVACCAWNRTLQTIEAKLKVLDYYEGLLKEKRKAAQVLCAPKQSARTRESKASLAEQRKQAKDVKARNLQRLCEEKFPLTVKKSMVCRWLKASKREAWRDLPSLLRSRMCATTNAWRVRLGLQAKGRTKGGAYPCDLQRELDWLVYEHANGLSSVSARHEVVTIEHVETMTGLVNDWNAGLDVATQAVMDHNEGVSQQVHAGTMSAEQATRDAQALTMVLPKPRPLKPPSRQWASWFLRQYGWSLLSRGNDTQLSLPYCHEDMRRAREAYRALVDDKGVHGALVLNFDQLWRTAWGSNSKLLFKTGCPGEPSQKSKAGARTSKKIDAVKHQRRGMTAVTTSWSDGTAGPIAFCVPEGRISAEEMAKFNKEHRGRSYVLSSGSKTHFLTADTLLILYEQLFSPALVLQRQRHGVGTEDGKAAFLCDAWSGTFANSRGEDLRRTTFYQEHNIVPPRLQPGGWSSHGQPVDQMHASYRKNIRRLDVCAIGMNPDLRSRPRFEDLTLRASGQVAQDARPMIEIAKISLEAWKQLDRAVFQAAWVICGYTTVEELSVYDGQLAAVGMDAEVAQQTLSDLFSKYGKHFTPQLCTAMEWQVKATVGDVWTPLPYEFAGAVVRTMVLHVRKLQAAREECQNLRERDPAEALEKTVQAKREVAKLEDGKRYIVMNRRTGQIATVDWLTKHVKVSEGRPEPKDARTKIWIMTLVFRLLAGERVSLALSMSNGEPPLPVRCWRLDGVERDQLPELVGGYQHVLEEDEPFQHEDGPM</sequence>